<proteinExistence type="predicted"/>
<organism evidence="6 7">
    <name type="scientific">Slackia faecicanis</name>
    <dbReference type="NCBI Taxonomy" id="255723"/>
    <lineage>
        <taxon>Bacteria</taxon>
        <taxon>Bacillati</taxon>
        <taxon>Actinomycetota</taxon>
        <taxon>Coriobacteriia</taxon>
        <taxon>Eggerthellales</taxon>
        <taxon>Eggerthellaceae</taxon>
        <taxon>Slackia</taxon>
    </lineage>
</organism>
<dbReference type="EC" id="2.3.1.47" evidence="2"/>
<dbReference type="GO" id="GO:0008710">
    <property type="term" value="F:8-amino-7-oxononanoate synthase activity"/>
    <property type="evidence" value="ECO:0007669"/>
    <property type="project" value="UniProtKB-EC"/>
</dbReference>
<feature type="domain" description="Aminotransferase class I/classII large" evidence="5">
    <location>
        <begin position="19"/>
        <end position="360"/>
    </location>
</feature>
<dbReference type="InterPro" id="IPR004839">
    <property type="entry name" value="Aminotransferase_I/II_large"/>
</dbReference>
<comment type="catalytic activity">
    <reaction evidence="4">
        <text>6-carboxyhexanoyl-[ACP] + L-alanine + H(+) = (8S)-8-amino-7-oxononanoate + holo-[ACP] + CO2</text>
        <dbReference type="Rhea" id="RHEA:42288"/>
        <dbReference type="Rhea" id="RHEA-COMP:9685"/>
        <dbReference type="Rhea" id="RHEA-COMP:9955"/>
        <dbReference type="ChEBI" id="CHEBI:15378"/>
        <dbReference type="ChEBI" id="CHEBI:16526"/>
        <dbReference type="ChEBI" id="CHEBI:57972"/>
        <dbReference type="ChEBI" id="CHEBI:64479"/>
        <dbReference type="ChEBI" id="CHEBI:78846"/>
        <dbReference type="ChEBI" id="CHEBI:149468"/>
        <dbReference type="EC" id="2.3.1.47"/>
    </reaction>
</comment>
<evidence type="ECO:0000256" key="2">
    <source>
        <dbReference type="ARBA" id="ARBA00013187"/>
    </source>
</evidence>
<name>A0A3N0AEG4_9ACTN</name>
<evidence type="ECO:0000256" key="3">
    <source>
        <dbReference type="ARBA" id="ARBA00022679"/>
    </source>
</evidence>
<dbReference type="AlphaFoldDB" id="A0A3N0AEG4"/>
<evidence type="ECO:0000313" key="6">
    <source>
        <dbReference type="EMBL" id="RNL19185.1"/>
    </source>
</evidence>
<dbReference type="InterPro" id="IPR015422">
    <property type="entry name" value="PyrdxlP-dep_Trfase_small"/>
</dbReference>
<dbReference type="Proteomes" id="UP000267368">
    <property type="component" value="Unassembled WGS sequence"/>
</dbReference>
<evidence type="ECO:0000259" key="5">
    <source>
        <dbReference type="Pfam" id="PF00155"/>
    </source>
</evidence>
<keyword evidence="3" id="KW-0808">Transferase</keyword>
<dbReference type="InterPro" id="IPR015421">
    <property type="entry name" value="PyrdxlP-dep_Trfase_major"/>
</dbReference>
<dbReference type="PANTHER" id="PTHR13693">
    <property type="entry name" value="CLASS II AMINOTRANSFERASE/8-AMINO-7-OXONONANOATE SYNTHASE"/>
    <property type="match status" value="1"/>
</dbReference>
<dbReference type="InterPro" id="IPR050087">
    <property type="entry name" value="AON_synthase_class-II"/>
</dbReference>
<dbReference type="RefSeq" id="WP_123198537.1">
    <property type="nucleotide sequence ID" value="NZ_QICB01000006.1"/>
</dbReference>
<dbReference type="InterPro" id="IPR015424">
    <property type="entry name" value="PyrdxlP-dep_Trfase"/>
</dbReference>
<sequence>MFRTTETPQGGRVVLAGKSVVNLASNNYLGLADAPEVVAAAKRALDEYGVGPCASRNIVGDFPAHAELERELAAFKGVEAALVFSSGYAANVGVIPVLAGKGDEIFSDELNHGSLIDGCRLSRAHTTVYKHCDARDLEEKLAACEAETKLVMTDAVFSMDGDVAPLDEIAAVCERHGAMFLVDDAHGDGVMGPMGRGTVAHFGLEGRVQVETGSLGKAFGVMGGFVAGSRELIDRVRVGARSFILTASPLAPSLAAAAAESLRLIAADDSRVRRLWNNRAYFAERMQEAGFDTGISTTPVVPVMIGDEALAVRMSDALYEQGVFAQAIQYPLVARGKARIRCILSADHTQKDLDLAVEAFVNVGRDLEVLR</sequence>
<dbReference type="Pfam" id="PF00155">
    <property type="entry name" value="Aminotran_1_2"/>
    <property type="match status" value="1"/>
</dbReference>
<keyword evidence="7" id="KW-1185">Reference proteome</keyword>
<comment type="cofactor">
    <cofactor evidence="1">
        <name>pyridoxal 5'-phosphate</name>
        <dbReference type="ChEBI" id="CHEBI:597326"/>
    </cofactor>
</comment>
<dbReference type="EMBL" id="QICB01000006">
    <property type="protein sequence ID" value="RNL19185.1"/>
    <property type="molecule type" value="Genomic_DNA"/>
</dbReference>
<evidence type="ECO:0000256" key="4">
    <source>
        <dbReference type="ARBA" id="ARBA00047715"/>
    </source>
</evidence>
<accession>A0A3N0AEG4</accession>
<dbReference type="OrthoDB" id="9804264at2"/>
<dbReference type="GO" id="GO:0030170">
    <property type="term" value="F:pyridoxal phosphate binding"/>
    <property type="evidence" value="ECO:0007669"/>
    <property type="project" value="InterPro"/>
</dbReference>
<dbReference type="Gene3D" id="3.90.1150.10">
    <property type="entry name" value="Aspartate Aminotransferase, domain 1"/>
    <property type="match status" value="1"/>
</dbReference>
<protein>
    <recommendedName>
        <fullName evidence="2">8-amino-7-oxononanoate synthase</fullName>
        <ecNumber evidence="2">2.3.1.47</ecNumber>
    </recommendedName>
</protein>
<reference evidence="7" key="1">
    <citation type="submission" date="2018-05" db="EMBL/GenBank/DDBJ databases">
        <title>Genome Sequencing of selected type strains of the family Eggerthellaceae.</title>
        <authorList>
            <person name="Danylec N."/>
            <person name="Stoll D.A."/>
            <person name="Doetsch A."/>
            <person name="Huch M."/>
        </authorList>
    </citation>
    <scope>NUCLEOTIDE SEQUENCE [LARGE SCALE GENOMIC DNA]</scope>
    <source>
        <strain evidence="7">DSM 17537</strain>
    </source>
</reference>
<evidence type="ECO:0000313" key="7">
    <source>
        <dbReference type="Proteomes" id="UP000267368"/>
    </source>
</evidence>
<dbReference type="SUPFAM" id="SSF53383">
    <property type="entry name" value="PLP-dependent transferases"/>
    <property type="match status" value="1"/>
</dbReference>
<comment type="caution">
    <text evidence="6">The sequence shown here is derived from an EMBL/GenBank/DDBJ whole genome shotgun (WGS) entry which is preliminary data.</text>
</comment>
<evidence type="ECO:0000256" key="1">
    <source>
        <dbReference type="ARBA" id="ARBA00001933"/>
    </source>
</evidence>
<gene>
    <name evidence="6" type="ORF">DMP07_07530</name>
</gene>
<dbReference type="CDD" id="cd06454">
    <property type="entry name" value="KBL_like"/>
    <property type="match status" value="1"/>
</dbReference>
<dbReference type="Gene3D" id="3.40.640.10">
    <property type="entry name" value="Type I PLP-dependent aspartate aminotransferase-like (Major domain)"/>
    <property type="match status" value="1"/>
</dbReference>